<dbReference type="AlphaFoldDB" id="A0A8H3YIP0"/>
<evidence type="ECO:0000256" key="1">
    <source>
        <dbReference type="SAM" id="MobiDB-lite"/>
    </source>
</evidence>
<feature type="compositionally biased region" description="Polar residues" evidence="1">
    <location>
        <begin position="1"/>
        <end position="16"/>
    </location>
</feature>
<dbReference type="Proteomes" id="UP000620104">
    <property type="component" value="Unassembled WGS sequence"/>
</dbReference>
<sequence>MSASEQAQSSFGATSGQERKELGKGAGKDLRSSKRGRSTEAQSLPKCDLSSFGLIIDKNHAYLTVYSQPDVFQEEANCEFCLWFRVIKSLCKVSES</sequence>
<organism evidence="2 3">
    <name type="scientific">Naganishia liquefaciens</name>
    <dbReference type="NCBI Taxonomy" id="104408"/>
    <lineage>
        <taxon>Eukaryota</taxon>
        <taxon>Fungi</taxon>
        <taxon>Dikarya</taxon>
        <taxon>Basidiomycota</taxon>
        <taxon>Agaricomycotina</taxon>
        <taxon>Tremellomycetes</taxon>
        <taxon>Filobasidiales</taxon>
        <taxon>Filobasidiaceae</taxon>
        <taxon>Naganishia</taxon>
    </lineage>
</organism>
<accession>A0A8H3YIP0</accession>
<protein>
    <submittedName>
        <fullName evidence="2">Uncharacterized protein</fullName>
    </submittedName>
</protein>
<feature type="compositionally biased region" description="Basic and acidic residues" evidence="1">
    <location>
        <begin position="17"/>
        <end position="32"/>
    </location>
</feature>
<proteinExistence type="predicted"/>
<name>A0A8H3YIP0_9TREE</name>
<comment type="caution">
    <text evidence="2">The sequence shown here is derived from an EMBL/GenBank/DDBJ whole genome shotgun (WGS) entry which is preliminary data.</text>
</comment>
<feature type="region of interest" description="Disordered" evidence="1">
    <location>
        <begin position="1"/>
        <end position="43"/>
    </location>
</feature>
<reference evidence="2" key="1">
    <citation type="submission" date="2020-07" db="EMBL/GenBank/DDBJ databases">
        <title>Draft Genome Sequence of a Deep-Sea Yeast, Naganishia (Cryptococcus) liquefaciens strain N6.</title>
        <authorList>
            <person name="Han Y.W."/>
            <person name="Kajitani R."/>
            <person name="Morimoto H."/>
            <person name="Parhat M."/>
            <person name="Tsubouchi H."/>
            <person name="Bakenova O."/>
            <person name="Ogata M."/>
            <person name="Argunhan B."/>
            <person name="Aoki R."/>
            <person name="Kajiwara S."/>
            <person name="Itoh T."/>
            <person name="Iwasaki H."/>
        </authorList>
    </citation>
    <scope>NUCLEOTIDE SEQUENCE</scope>
    <source>
        <strain evidence="2">N6</strain>
    </source>
</reference>
<keyword evidence="3" id="KW-1185">Reference proteome</keyword>
<evidence type="ECO:0000313" key="3">
    <source>
        <dbReference type="Proteomes" id="UP000620104"/>
    </source>
</evidence>
<gene>
    <name evidence="2" type="ORF">NliqN6_5168</name>
</gene>
<evidence type="ECO:0000313" key="2">
    <source>
        <dbReference type="EMBL" id="GHJ88766.1"/>
    </source>
</evidence>
<dbReference type="EMBL" id="BLZA01000032">
    <property type="protein sequence ID" value="GHJ88766.1"/>
    <property type="molecule type" value="Genomic_DNA"/>
</dbReference>